<evidence type="ECO:0000256" key="6">
    <source>
        <dbReference type="SAM" id="MobiDB-lite"/>
    </source>
</evidence>
<evidence type="ECO:0000313" key="9">
    <source>
        <dbReference type="EMBL" id="SBT36913.1"/>
    </source>
</evidence>
<evidence type="ECO:0000256" key="5">
    <source>
        <dbReference type="PROSITE-ProRule" id="PRU00221"/>
    </source>
</evidence>
<dbReference type="SUPFAM" id="SSF50978">
    <property type="entry name" value="WD40 repeat-like"/>
    <property type="match status" value="1"/>
</dbReference>
<evidence type="ECO:0000256" key="4">
    <source>
        <dbReference type="ARBA" id="ARBA00022737"/>
    </source>
</evidence>
<evidence type="ECO:0000256" key="3">
    <source>
        <dbReference type="ARBA" id="ARBA00022574"/>
    </source>
</evidence>
<organism evidence="10 11">
    <name type="scientific">Plasmodium ovale wallikeri</name>
    <dbReference type="NCBI Taxonomy" id="864142"/>
    <lineage>
        <taxon>Eukaryota</taxon>
        <taxon>Sar</taxon>
        <taxon>Alveolata</taxon>
        <taxon>Apicomplexa</taxon>
        <taxon>Aconoidasida</taxon>
        <taxon>Haemosporida</taxon>
        <taxon>Plasmodiidae</taxon>
        <taxon>Plasmodium</taxon>
        <taxon>Plasmodium (Plasmodium)</taxon>
    </lineage>
</organism>
<comment type="subcellular location">
    <subcellularLocation>
        <location evidence="1">Cytoplasm</location>
    </subcellularLocation>
</comment>
<evidence type="ECO:0000313" key="10">
    <source>
        <dbReference type="EMBL" id="SBT37599.1"/>
    </source>
</evidence>
<evidence type="ECO:0000313" key="12">
    <source>
        <dbReference type="Proteomes" id="UP000078555"/>
    </source>
</evidence>
<dbReference type="GO" id="GO:0005737">
    <property type="term" value="C:cytoplasm"/>
    <property type="evidence" value="ECO:0007669"/>
    <property type="project" value="UniProtKB-SubCell"/>
</dbReference>
<gene>
    <name evidence="9" type="ORF">POVWA1_035000</name>
    <name evidence="10" type="ORF">POVWA2_034160</name>
</gene>
<feature type="repeat" description="WD" evidence="5">
    <location>
        <begin position="318"/>
        <end position="349"/>
    </location>
</feature>
<dbReference type="PROSITE" id="PS51396">
    <property type="entry name" value="PUL"/>
    <property type="match status" value="1"/>
</dbReference>
<accession>A0A1A8Z1B1</accession>
<dbReference type="Pfam" id="PF09070">
    <property type="entry name" value="PFU"/>
    <property type="match status" value="1"/>
</dbReference>
<dbReference type="GO" id="GO:0043161">
    <property type="term" value="P:proteasome-mediated ubiquitin-dependent protein catabolic process"/>
    <property type="evidence" value="ECO:0007669"/>
    <property type="project" value="TreeGrafter"/>
</dbReference>
<reference evidence="11 12" key="2">
    <citation type="submission" date="2016-05" db="EMBL/GenBank/DDBJ databases">
        <authorList>
            <person name="Naeem Raeece"/>
        </authorList>
    </citation>
    <scope>NUCLEOTIDE SEQUENCE [LARGE SCALE GENOMIC DNA]</scope>
</reference>
<feature type="domain" description="PUL" evidence="8">
    <location>
        <begin position="581"/>
        <end position="868"/>
    </location>
</feature>
<evidence type="ECO:0000259" key="7">
    <source>
        <dbReference type="PROSITE" id="PS51394"/>
    </source>
</evidence>
<dbReference type="Pfam" id="PF00400">
    <property type="entry name" value="WD40"/>
    <property type="match status" value="2"/>
</dbReference>
<dbReference type="InterPro" id="IPR036322">
    <property type="entry name" value="WD40_repeat_dom_sf"/>
</dbReference>
<dbReference type="PROSITE" id="PS50294">
    <property type="entry name" value="WD_REPEATS_REGION"/>
    <property type="match status" value="1"/>
</dbReference>
<dbReference type="GO" id="GO:0005634">
    <property type="term" value="C:nucleus"/>
    <property type="evidence" value="ECO:0007669"/>
    <property type="project" value="TreeGrafter"/>
</dbReference>
<dbReference type="GO" id="GO:0043130">
    <property type="term" value="F:ubiquitin binding"/>
    <property type="evidence" value="ECO:0007669"/>
    <property type="project" value="TreeGrafter"/>
</dbReference>
<dbReference type="Gene3D" id="1.25.10.10">
    <property type="entry name" value="Leucine-rich Repeat Variant"/>
    <property type="match status" value="1"/>
</dbReference>
<proteinExistence type="predicted"/>
<dbReference type="PANTHER" id="PTHR19849:SF0">
    <property type="entry name" value="PHOSPHOLIPASE A-2-ACTIVATING PROTEIN"/>
    <property type="match status" value="1"/>
</dbReference>
<protein>
    <submittedName>
        <fullName evidence="10">Polyubiquitin binding protein, putative</fullName>
    </submittedName>
</protein>
<keyword evidence="2" id="KW-0963">Cytoplasm</keyword>
<evidence type="ECO:0000313" key="11">
    <source>
        <dbReference type="Proteomes" id="UP000078550"/>
    </source>
</evidence>
<dbReference type="GO" id="GO:0010992">
    <property type="term" value="P:ubiquitin recycling"/>
    <property type="evidence" value="ECO:0007669"/>
    <property type="project" value="TreeGrafter"/>
</dbReference>
<dbReference type="EMBL" id="FLRD01000100">
    <property type="protein sequence ID" value="SBT36913.1"/>
    <property type="molecule type" value="Genomic_DNA"/>
</dbReference>
<keyword evidence="3 5" id="KW-0853">WD repeat</keyword>
<dbReference type="InterPro" id="IPR013535">
    <property type="entry name" value="PUL_dom"/>
</dbReference>
<dbReference type="SMART" id="SM00320">
    <property type="entry name" value="WD40"/>
    <property type="match status" value="7"/>
</dbReference>
<feature type="region of interest" description="Disordered" evidence="6">
    <location>
        <begin position="62"/>
        <end position="86"/>
    </location>
</feature>
<dbReference type="EMBL" id="FLRE01000129">
    <property type="protein sequence ID" value="SBT37599.1"/>
    <property type="molecule type" value="Genomic_DNA"/>
</dbReference>
<name>A0A1A8Z1B1_PLAOA</name>
<dbReference type="InterPro" id="IPR015155">
    <property type="entry name" value="PFU"/>
</dbReference>
<dbReference type="AlphaFoldDB" id="A0A1A8Z1B1"/>
<feature type="repeat" description="WD" evidence="5">
    <location>
        <begin position="160"/>
        <end position="200"/>
    </location>
</feature>
<dbReference type="InterPro" id="IPR001680">
    <property type="entry name" value="WD40_rpt"/>
</dbReference>
<dbReference type="Proteomes" id="UP000078550">
    <property type="component" value="Unassembled WGS sequence"/>
</dbReference>
<keyword evidence="12" id="KW-1185">Reference proteome</keyword>
<evidence type="ECO:0000256" key="1">
    <source>
        <dbReference type="ARBA" id="ARBA00004496"/>
    </source>
</evidence>
<dbReference type="PROSITE" id="PS51394">
    <property type="entry name" value="PFU"/>
    <property type="match status" value="1"/>
</dbReference>
<reference evidence="10" key="1">
    <citation type="submission" date="2016-05" db="EMBL/GenBank/DDBJ databases">
        <authorList>
            <person name="Lavstsen T."/>
            <person name="Jespersen J.S."/>
        </authorList>
    </citation>
    <scope>NUCLEOTIDE SEQUENCE [LARGE SCALE GENOMIC DNA]</scope>
</reference>
<feature type="domain" description="PFU" evidence="7">
    <location>
        <begin position="473"/>
        <end position="572"/>
    </location>
</feature>
<dbReference type="Gene3D" id="2.130.10.10">
    <property type="entry name" value="YVTN repeat-like/Quinoprotein amine dehydrogenase"/>
    <property type="match status" value="2"/>
</dbReference>
<dbReference type="PANTHER" id="PTHR19849">
    <property type="entry name" value="PHOSPHOLIPASE A-2-ACTIVATING PROTEIN"/>
    <property type="match status" value="1"/>
</dbReference>
<dbReference type="Pfam" id="PF08324">
    <property type="entry name" value="PUL"/>
    <property type="match status" value="1"/>
</dbReference>
<keyword evidence="4" id="KW-0677">Repeat</keyword>
<dbReference type="InterPro" id="IPR038122">
    <property type="entry name" value="PFU_sf"/>
</dbReference>
<dbReference type="PROSITE" id="PS50082">
    <property type="entry name" value="WD_REPEATS_2"/>
    <property type="match status" value="2"/>
</dbReference>
<evidence type="ECO:0000259" key="8">
    <source>
        <dbReference type="PROSITE" id="PS51396"/>
    </source>
</evidence>
<dbReference type="Gene3D" id="3.10.20.870">
    <property type="entry name" value="PFU (PLAA family ubiquitin binding), C-terminal domain"/>
    <property type="match status" value="1"/>
</dbReference>
<dbReference type="InterPro" id="IPR015943">
    <property type="entry name" value="WD40/YVTN_repeat-like_dom_sf"/>
</dbReference>
<dbReference type="Proteomes" id="UP000078555">
    <property type="component" value="Unassembled WGS sequence"/>
</dbReference>
<dbReference type="InterPro" id="IPR011989">
    <property type="entry name" value="ARM-like"/>
</dbReference>
<evidence type="ECO:0000256" key="2">
    <source>
        <dbReference type="ARBA" id="ARBA00022490"/>
    </source>
</evidence>
<sequence length="870" mass="101660">MEGSEYELRGILSGHSKGVRCLCVVNKDIIKDLKDYQLNFEYIVSADCTGAIVVWKKGGNGEEKENTMDGNNNDNDEVGEKGMNSGKDDSINSFSDNFFIYKNVEIHEKFVYSLCCSKYVGIKELMNSKEDIEDHLHVYSGGSDRNIYLFNLNGYIELVLQGHKNSICSIIEKSENILLSGDWNGEVFMWKINKSEEEKEKDFFDNNSTIYSDKNSNIGGKNNYMCGYKYTYTILKVLDGHKHATYVNCMNDLILTISQNNILHIWNEDGYKTDEIKNIHSDSVRDIILFNENKNAITFSNDENIHIYDSNFNLLKIYKGHEGFIFYVCVNEKEKIMYSCSDDKSIKIWCIKDIYELMEKYDIRNLKKQNLICSTNFSCLQTIHLTDTLWNVKLLHNNDFVCASNDKHIRIYTNKKEHKLSKEIIQQIDEKINKKNDGCKLNEENVNSVENIKNVLGKEGEIKIFKNREKYEAYKYEKNQWVLIGDVVDDANSDKKFYIGDHLFSQGYYDEIFSIDTGYGTIKQLPYNVNDNIHLIAEKFCKREGISLSHIKSIVDFINQNCSTKNNPCKSVQSENGKKKKFNTVLNVFTVQKASLDKILQKIKEFNSLLTSTDEGKCKLFTEEMNSLSNIINVYKTDIKNGYKFNTADINLITKLFQWSPLHIFPIIDLFRVLILNKNCDFLFNNKYSFNVFKLVYDCISYYVNNQLSNPNNNEENKLDSLLLCCLRFYLNMFSLSTPRYYIFKKCNFLFKQLPEIKSDSFNINILIIKIFFNYVIALNENNDNELRKTLFQIIHSFSNKINEVEFLYTYTLCFHTSYNTYTKQTEDIIKKYDTINIIKNKLKSLFSQKNEQNEKFFKNVELILEDLEV</sequence>